<sequence>MKMGKIRNYIQLRLISIALLISTLIADYFFCSILDKWFELCLIFSLFTLSIFLTNCCILFCYLNILFSISFTLLLFFISRVFFKNSSFKEDLIYLFIFTLIAFIVSLPIKNKIKYTEASWIVFDFIILFLGISFYIGLSLYTNFRLLKFYHFYSKKSFIKMFKNLENISKNKLIVNVEEFGPEYNYIEQKNFTDYGYIMYLAGKYGKTVYCQGNTVHVKTEITPSDDDVILERGKSIISARTRTSIAKQLSAAACTGWSIMDCRGFAATATMKDIPLRIGGEYSWEDNSKGYDPKRTEQITTEEILDEEDAAAVAKAYIQNRSFKFQSCDIKTQGNYRIKPGNRLTVKYVGKQSDGEYLIESVEHTLDMQGGFITRCHLIRNFCEVCNRSGTASKIDRERADNQINGTQEGNVSAVSSPSSRSQSENQGESENISNEKSPKISNPRWEDENGRTIAKALVGDEVYLCADVTNIADGATAKIKVIEKDDDGNDDFVAELSTSVQEGKIRCDWKVIYTEDTDDTDSQKEIEEKGYTLPEYAFTVECDGVESEESGQLDVMGWIKTQFNDKKTGKPLANRKYNIYLFDGSIINGTTDNEGYIDLKDLKFGKYIICL</sequence>
<gene>
    <name evidence="3" type="ordered locus">Tresu_0274</name>
</gene>
<reference evidence="4" key="2">
    <citation type="submission" date="2011-04" db="EMBL/GenBank/DDBJ databases">
        <title>The complete genome of chromosome of Treponema succinifaciens DSM 2489.</title>
        <authorList>
            <person name="Lucas S."/>
            <person name="Copeland A."/>
            <person name="Lapidus A."/>
            <person name="Bruce D."/>
            <person name="Goodwin L."/>
            <person name="Pitluck S."/>
            <person name="Peters L."/>
            <person name="Kyrpides N."/>
            <person name="Mavromatis K."/>
            <person name="Ivanova N."/>
            <person name="Ovchinnikova G."/>
            <person name="Teshima H."/>
            <person name="Detter J.C."/>
            <person name="Tapia R."/>
            <person name="Han C."/>
            <person name="Land M."/>
            <person name="Hauser L."/>
            <person name="Markowitz V."/>
            <person name="Cheng J.-F."/>
            <person name="Hugenholtz P."/>
            <person name="Woyke T."/>
            <person name="Wu D."/>
            <person name="Gronow S."/>
            <person name="Wellnitz S."/>
            <person name="Brambilla E."/>
            <person name="Klenk H.-P."/>
            <person name="Eisen J.A."/>
        </authorList>
    </citation>
    <scope>NUCLEOTIDE SEQUENCE [LARGE SCALE GENOMIC DNA]</scope>
    <source>
        <strain evidence="4">ATCC 33096 / DSM 2489 / 6091</strain>
    </source>
</reference>
<accession>F2NUE0</accession>
<dbReference type="STRING" id="869209.Tresu_0274"/>
<organism evidence="3 4">
    <name type="scientific">Treponema succinifaciens (strain ATCC 33096 / DSM 2489 / 6091)</name>
    <dbReference type="NCBI Taxonomy" id="869209"/>
    <lineage>
        <taxon>Bacteria</taxon>
        <taxon>Pseudomonadati</taxon>
        <taxon>Spirochaetota</taxon>
        <taxon>Spirochaetia</taxon>
        <taxon>Spirochaetales</taxon>
        <taxon>Treponemataceae</taxon>
        <taxon>Treponema</taxon>
    </lineage>
</organism>
<keyword evidence="4" id="KW-1185">Reference proteome</keyword>
<feature type="compositionally biased region" description="Polar residues" evidence="1">
    <location>
        <begin position="426"/>
        <end position="437"/>
    </location>
</feature>
<feature type="compositionally biased region" description="Low complexity" evidence="1">
    <location>
        <begin position="414"/>
        <end position="425"/>
    </location>
</feature>
<evidence type="ECO:0000256" key="2">
    <source>
        <dbReference type="SAM" id="Phobius"/>
    </source>
</evidence>
<feature type="transmembrane region" description="Helical" evidence="2">
    <location>
        <begin position="92"/>
        <end position="109"/>
    </location>
</feature>
<dbReference type="HOGENOM" id="CLU_445444_0_0_12"/>
<dbReference type="EMBL" id="CP002631">
    <property type="protein sequence ID" value="AEB13233.1"/>
    <property type="molecule type" value="Genomic_DNA"/>
</dbReference>
<proteinExistence type="predicted"/>
<dbReference type="eggNOG" id="COG3501">
    <property type="taxonomic scope" value="Bacteria"/>
</dbReference>
<evidence type="ECO:0000313" key="3">
    <source>
        <dbReference type="EMBL" id="AEB13233.1"/>
    </source>
</evidence>
<feature type="region of interest" description="Disordered" evidence="1">
    <location>
        <begin position="398"/>
        <end position="449"/>
    </location>
</feature>
<feature type="transmembrane region" description="Helical" evidence="2">
    <location>
        <begin position="60"/>
        <end position="80"/>
    </location>
</feature>
<keyword evidence="2" id="KW-1133">Transmembrane helix</keyword>
<dbReference type="AlphaFoldDB" id="F2NUE0"/>
<dbReference type="KEGG" id="tsu:Tresu_0274"/>
<name>F2NUE0_TRES6</name>
<reference evidence="3 4" key="1">
    <citation type="journal article" date="2011" name="Stand. Genomic Sci.">
        <title>Complete genome sequence of Treponema succinifaciens type strain (6091).</title>
        <authorList>
            <person name="Han C."/>
            <person name="Gronow S."/>
            <person name="Teshima H."/>
            <person name="Lapidus A."/>
            <person name="Nolan M."/>
            <person name="Lucas S."/>
            <person name="Hammon N."/>
            <person name="Deshpande S."/>
            <person name="Cheng J.F."/>
            <person name="Zeytun A."/>
            <person name="Tapia R."/>
            <person name="Goodwin L."/>
            <person name="Pitluck S."/>
            <person name="Liolios K."/>
            <person name="Pagani I."/>
            <person name="Ivanova N."/>
            <person name="Mavromatis K."/>
            <person name="Mikhailova N."/>
            <person name="Huntemann M."/>
            <person name="Pati A."/>
            <person name="Chen A."/>
            <person name="Palaniappan K."/>
            <person name="Land M."/>
            <person name="Hauser L."/>
            <person name="Brambilla E.M."/>
            <person name="Rohde M."/>
            <person name="Goker M."/>
            <person name="Woyke T."/>
            <person name="Bristow J."/>
            <person name="Eisen J.A."/>
            <person name="Markowitz V."/>
            <person name="Hugenholtz P."/>
            <person name="Kyrpides N.C."/>
            <person name="Klenk H.P."/>
            <person name="Detter J.C."/>
        </authorList>
    </citation>
    <scope>NUCLEOTIDE SEQUENCE [LARGE SCALE GENOMIC DNA]</scope>
    <source>
        <strain evidence="4">ATCC 33096 / DSM 2489 / 6091</strain>
    </source>
</reference>
<evidence type="ECO:0000256" key="1">
    <source>
        <dbReference type="SAM" id="MobiDB-lite"/>
    </source>
</evidence>
<feature type="transmembrane region" description="Helical" evidence="2">
    <location>
        <begin position="36"/>
        <end position="53"/>
    </location>
</feature>
<evidence type="ECO:0000313" key="4">
    <source>
        <dbReference type="Proteomes" id="UP000006852"/>
    </source>
</evidence>
<keyword evidence="2" id="KW-0812">Transmembrane</keyword>
<keyword evidence="2" id="KW-0472">Membrane</keyword>
<dbReference type="Proteomes" id="UP000006852">
    <property type="component" value="Chromosome"/>
</dbReference>
<feature type="transmembrane region" description="Helical" evidence="2">
    <location>
        <begin position="121"/>
        <end position="141"/>
    </location>
</feature>
<feature type="transmembrane region" description="Helical" evidence="2">
    <location>
        <begin position="12"/>
        <end position="30"/>
    </location>
</feature>
<protein>
    <submittedName>
        <fullName evidence="3">Uncharacterized protein</fullName>
    </submittedName>
</protein>
<feature type="compositionally biased region" description="Polar residues" evidence="1">
    <location>
        <begin position="403"/>
        <end position="412"/>
    </location>
</feature>